<dbReference type="RefSeq" id="WP_235293355.1">
    <property type="nucleotide sequence ID" value="NZ_BSOH01000037.1"/>
</dbReference>
<gene>
    <name evidence="1" type="ORF">GCM10007940_44420</name>
</gene>
<evidence type="ECO:0000313" key="2">
    <source>
        <dbReference type="Proteomes" id="UP001156666"/>
    </source>
</evidence>
<dbReference type="AlphaFoldDB" id="A0AA37WFC8"/>
<keyword evidence="2" id="KW-1185">Reference proteome</keyword>
<name>A0AA37WFC8_9BACT</name>
<sequence>MKISHFIYLLFISPMLVFGQNVEVQGSLKIIDGTQGADKVLTSNADGLASWQPVTASNESIYYQSVNICCNSWMTENLSVDHYRNGDPIPHVTDNEDWENLTTGAYCYYMNDSSTHAAVCMGKCTIGMLLMTLEV</sequence>
<organism evidence="1 2">
    <name type="scientific">Portibacter lacus</name>
    <dbReference type="NCBI Taxonomy" id="1099794"/>
    <lineage>
        <taxon>Bacteria</taxon>
        <taxon>Pseudomonadati</taxon>
        <taxon>Bacteroidota</taxon>
        <taxon>Saprospiria</taxon>
        <taxon>Saprospirales</taxon>
        <taxon>Haliscomenobacteraceae</taxon>
        <taxon>Portibacter</taxon>
    </lineage>
</organism>
<dbReference type="EMBL" id="BSOH01000037">
    <property type="protein sequence ID" value="GLR19826.1"/>
    <property type="molecule type" value="Genomic_DNA"/>
</dbReference>
<comment type="caution">
    <text evidence="1">The sequence shown here is derived from an EMBL/GenBank/DDBJ whole genome shotgun (WGS) entry which is preliminary data.</text>
</comment>
<dbReference type="Proteomes" id="UP001156666">
    <property type="component" value="Unassembled WGS sequence"/>
</dbReference>
<reference evidence="1" key="2">
    <citation type="submission" date="2023-01" db="EMBL/GenBank/DDBJ databases">
        <title>Draft genome sequence of Portibacter lacus strain NBRC 108769.</title>
        <authorList>
            <person name="Sun Q."/>
            <person name="Mori K."/>
        </authorList>
    </citation>
    <scope>NUCLEOTIDE SEQUENCE</scope>
    <source>
        <strain evidence="1">NBRC 108769</strain>
    </source>
</reference>
<protein>
    <submittedName>
        <fullName evidence="1">Uncharacterized protein</fullName>
    </submittedName>
</protein>
<evidence type="ECO:0000313" key="1">
    <source>
        <dbReference type="EMBL" id="GLR19826.1"/>
    </source>
</evidence>
<proteinExistence type="predicted"/>
<reference evidence="1" key="1">
    <citation type="journal article" date="2014" name="Int. J. Syst. Evol. Microbiol.">
        <title>Complete genome sequence of Corynebacterium casei LMG S-19264T (=DSM 44701T), isolated from a smear-ripened cheese.</title>
        <authorList>
            <consortium name="US DOE Joint Genome Institute (JGI-PGF)"/>
            <person name="Walter F."/>
            <person name="Albersmeier A."/>
            <person name="Kalinowski J."/>
            <person name="Ruckert C."/>
        </authorList>
    </citation>
    <scope>NUCLEOTIDE SEQUENCE</scope>
    <source>
        <strain evidence="1">NBRC 108769</strain>
    </source>
</reference>
<accession>A0AA37WFC8</accession>